<keyword evidence="2" id="KW-1185">Reference proteome</keyword>
<proteinExistence type="predicted"/>
<sequence>MKQQVLKQFLGSKRSRQLGVVIPLVQAAMALLKKKPKRALLLVGVALVSSRSTKLGTVAQVLLKVFGRRIDA</sequence>
<dbReference type="EMBL" id="JAMQOQ010000006">
    <property type="protein sequence ID" value="MDS0296370.1"/>
    <property type="molecule type" value="Genomic_DNA"/>
</dbReference>
<reference evidence="1 2" key="1">
    <citation type="submission" date="2022-06" db="EMBL/GenBank/DDBJ databases">
        <title>Halogeometricum sp. a new haloarchaeum isolate from saline soil.</title>
        <authorList>
            <person name="Strakova D."/>
            <person name="Galisteo C."/>
            <person name="Sanchez-Porro C."/>
            <person name="Ventosa A."/>
        </authorList>
    </citation>
    <scope>NUCLEOTIDE SEQUENCE [LARGE SCALE GENOMIC DNA]</scope>
    <source>
        <strain evidence="2">S3BR25-2</strain>
    </source>
</reference>
<protein>
    <submittedName>
        <fullName evidence="1">Uncharacterized protein</fullName>
    </submittedName>
</protein>
<dbReference type="RefSeq" id="WP_310930384.1">
    <property type="nucleotide sequence ID" value="NZ_JAMQOQ010000006.1"/>
</dbReference>
<accession>A0ABU2G6E9</accession>
<name>A0ABU2G6E9_9EURY</name>
<evidence type="ECO:0000313" key="1">
    <source>
        <dbReference type="EMBL" id="MDS0296370.1"/>
    </source>
</evidence>
<comment type="caution">
    <text evidence="1">The sequence shown here is derived from an EMBL/GenBank/DDBJ whole genome shotgun (WGS) entry which is preliminary data.</text>
</comment>
<dbReference type="Proteomes" id="UP001254813">
    <property type="component" value="Unassembled WGS sequence"/>
</dbReference>
<organism evidence="1 2">
    <name type="scientific">Halogeometricum luteum</name>
    <dbReference type="NCBI Taxonomy" id="2950537"/>
    <lineage>
        <taxon>Archaea</taxon>
        <taxon>Methanobacteriati</taxon>
        <taxon>Methanobacteriota</taxon>
        <taxon>Stenosarchaea group</taxon>
        <taxon>Halobacteria</taxon>
        <taxon>Halobacteriales</taxon>
        <taxon>Haloferacaceae</taxon>
        <taxon>Halogeometricum</taxon>
    </lineage>
</organism>
<evidence type="ECO:0000313" key="2">
    <source>
        <dbReference type="Proteomes" id="UP001254813"/>
    </source>
</evidence>
<gene>
    <name evidence="1" type="ORF">NDI79_19540</name>
</gene>